<keyword evidence="4" id="KW-0732">Signal</keyword>
<dbReference type="InterPro" id="IPR051685">
    <property type="entry name" value="Ycf3/AcsC/BcsC/TPR_MFPF"/>
</dbReference>
<dbReference type="Proteomes" id="UP000231912">
    <property type="component" value="Unassembled WGS sequence"/>
</dbReference>
<accession>A0A2M9ZDG6</accession>
<feature type="repeat" description="TPR" evidence="3">
    <location>
        <begin position="509"/>
        <end position="542"/>
    </location>
</feature>
<dbReference type="RefSeq" id="WP_100758645.1">
    <property type="nucleotide sequence ID" value="NZ_NPDT01000002.1"/>
</dbReference>
<gene>
    <name evidence="5" type="ORF">CH371_09450</name>
</gene>
<keyword evidence="2 3" id="KW-0802">TPR repeat</keyword>
<evidence type="ECO:0000313" key="5">
    <source>
        <dbReference type="EMBL" id="PJZ66473.1"/>
    </source>
</evidence>
<feature type="repeat" description="TPR" evidence="3">
    <location>
        <begin position="205"/>
        <end position="238"/>
    </location>
</feature>
<evidence type="ECO:0000256" key="3">
    <source>
        <dbReference type="PROSITE-ProRule" id="PRU00339"/>
    </source>
</evidence>
<dbReference type="PANTHER" id="PTHR44943:SF8">
    <property type="entry name" value="TPR REPEAT-CONTAINING PROTEIN MJ0263"/>
    <property type="match status" value="1"/>
</dbReference>
<dbReference type="InterPro" id="IPR011990">
    <property type="entry name" value="TPR-like_helical_dom_sf"/>
</dbReference>
<dbReference type="Pfam" id="PF13432">
    <property type="entry name" value="TPR_16"/>
    <property type="match status" value="2"/>
</dbReference>
<sequence>MKHASIIPILAFSVLTSIPAFASPQTQGNFLVCRDSDPEGRPRSVWPSFFFSLGLESLNKARRSEGRERAEEIVESISYYDKYIRCSESVGVPVSAIARWNKALAHYYIGQWKEALQETDLAEKADPNFKETYILKATILLNQAEYEKTAQYLEKNLSRFPDDPDIYYLLSSAVLALKNDAKAILYLSSLRDLIKQKDANPKYPEFVYLSLGKTYFAQGQNNKALFYISGYLEMRPENWEVRFLLARILDQLGKFSQAKKQLQRILQEIQGNSSVELMLGEMYFIESRSMAAGYFEGLKKSGKLPKDGILYGLYAVLNSRYMDAGKILFPLREKSPRRLSVRLAVMEILKRDPNFPKIEYVKELVETAGIALQSQLPNLAETLLTEAIQISVRENMDKTSIAEEYDFLASVYERNGSVYRSILSVRKAIEYSQTPEDSRKYNLHLAYLLRGNPPGRIQESEEIIGKILAEDSKNHYAHYLSGIVLFQLEKYEQSRAAFSEAILLDPKGASYYFYRATTLEKLGKIPAMEEDLRKAMELDPENPIAYNYLGYHYSERGERLDEALDLIRKAVELAPDNEAYQDSLGWIYFKKGRIEEALLHLNLAYQILQDKNENDPTICEHLGDVHFEKREFADTRTFWEKSENLFQKKEDKARIREKLGRLKANPATNKP</sequence>
<feature type="signal peptide" evidence="4">
    <location>
        <begin position="1"/>
        <end position="22"/>
    </location>
</feature>
<feature type="chain" id="PRO_5014747934" evidence="4">
    <location>
        <begin position="23"/>
        <end position="671"/>
    </location>
</feature>
<organism evidence="5 6">
    <name type="scientific">Leptospira wolffii</name>
    <dbReference type="NCBI Taxonomy" id="409998"/>
    <lineage>
        <taxon>Bacteria</taxon>
        <taxon>Pseudomonadati</taxon>
        <taxon>Spirochaetota</taxon>
        <taxon>Spirochaetia</taxon>
        <taxon>Leptospirales</taxon>
        <taxon>Leptospiraceae</taxon>
        <taxon>Leptospira</taxon>
    </lineage>
</organism>
<dbReference type="AlphaFoldDB" id="A0A2M9ZDG6"/>
<reference evidence="5 6" key="1">
    <citation type="submission" date="2017-07" db="EMBL/GenBank/DDBJ databases">
        <title>Leptospira spp. isolated from tropical soils.</title>
        <authorList>
            <person name="Thibeaux R."/>
            <person name="Iraola G."/>
            <person name="Ferres I."/>
            <person name="Bierque E."/>
            <person name="Girault D."/>
            <person name="Soupe-Gilbert M.-E."/>
            <person name="Picardeau M."/>
            <person name="Goarant C."/>
        </authorList>
    </citation>
    <scope>NUCLEOTIDE SEQUENCE [LARGE SCALE GENOMIC DNA]</scope>
    <source>
        <strain evidence="5 6">FH2-C-A2</strain>
    </source>
</reference>
<comment type="caution">
    <text evidence="5">The sequence shown here is derived from an EMBL/GenBank/DDBJ whole genome shotgun (WGS) entry which is preliminary data.</text>
</comment>
<evidence type="ECO:0000256" key="4">
    <source>
        <dbReference type="SAM" id="SignalP"/>
    </source>
</evidence>
<dbReference type="Pfam" id="PF14559">
    <property type="entry name" value="TPR_19"/>
    <property type="match status" value="1"/>
</dbReference>
<evidence type="ECO:0000313" key="6">
    <source>
        <dbReference type="Proteomes" id="UP000231912"/>
    </source>
</evidence>
<evidence type="ECO:0000256" key="1">
    <source>
        <dbReference type="ARBA" id="ARBA00022737"/>
    </source>
</evidence>
<proteinExistence type="predicted"/>
<dbReference type="InterPro" id="IPR019734">
    <property type="entry name" value="TPR_rpt"/>
</dbReference>
<protein>
    <submittedName>
        <fullName evidence="5">Uncharacterized protein</fullName>
    </submittedName>
</protein>
<dbReference type="EMBL" id="NPDT01000002">
    <property type="protein sequence ID" value="PJZ66473.1"/>
    <property type="molecule type" value="Genomic_DNA"/>
</dbReference>
<evidence type="ECO:0000256" key="2">
    <source>
        <dbReference type="ARBA" id="ARBA00022803"/>
    </source>
</evidence>
<feature type="repeat" description="TPR" evidence="3">
    <location>
        <begin position="475"/>
        <end position="508"/>
    </location>
</feature>
<dbReference type="SUPFAM" id="SSF48452">
    <property type="entry name" value="TPR-like"/>
    <property type="match status" value="2"/>
</dbReference>
<dbReference type="SMART" id="SM00028">
    <property type="entry name" value="TPR"/>
    <property type="match status" value="10"/>
</dbReference>
<name>A0A2M9ZDG6_9LEPT</name>
<dbReference type="PROSITE" id="PS50005">
    <property type="entry name" value="TPR"/>
    <property type="match status" value="3"/>
</dbReference>
<dbReference type="PANTHER" id="PTHR44943">
    <property type="entry name" value="CELLULOSE SYNTHASE OPERON PROTEIN C"/>
    <property type="match status" value="1"/>
</dbReference>
<keyword evidence="1" id="KW-0677">Repeat</keyword>
<dbReference type="Pfam" id="PF13181">
    <property type="entry name" value="TPR_8"/>
    <property type="match status" value="1"/>
</dbReference>
<dbReference type="Gene3D" id="1.25.40.10">
    <property type="entry name" value="Tetratricopeptide repeat domain"/>
    <property type="match status" value="2"/>
</dbReference>